<organism evidence="7 8">
    <name type="scientific">Malus domestica</name>
    <name type="common">Apple</name>
    <name type="synonym">Pyrus malus</name>
    <dbReference type="NCBI Taxonomy" id="3750"/>
    <lineage>
        <taxon>Eukaryota</taxon>
        <taxon>Viridiplantae</taxon>
        <taxon>Streptophyta</taxon>
        <taxon>Embryophyta</taxon>
        <taxon>Tracheophyta</taxon>
        <taxon>Spermatophyta</taxon>
        <taxon>Magnoliopsida</taxon>
        <taxon>eudicotyledons</taxon>
        <taxon>Gunneridae</taxon>
        <taxon>Pentapetalae</taxon>
        <taxon>rosids</taxon>
        <taxon>fabids</taxon>
        <taxon>Rosales</taxon>
        <taxon>Rosaceae</taxon>
        <taxon>Amygdaloideae</taxon>
        <taxon>Maleae</taxon>
        <taxon>Malus</taxon>
    </lineage>
</organism>
<feature type="compositionally biased region" description="Basic and acidic residues" evidence="4">
    <location>
        <begin position="21"/>
        <end position="35"/>
    </location>
</feature>
<dbReference type="SUPFAM" id="SSF57850">
    <property type="entry name" value="RING/U-box"/>
    <property type="match status" value="1"/>
</dbReference>
<protein>
    <recommendedName>
        <fullName evidence="6">RING-CH-type domain-containing protein</fullName>
    </recommendedName>
</protein>
<evidence type="ECO:0000313" key="8">
    <source>
        <dbReference type="Proteomes" id="UP000290289"/>
    </source>
</evidence>
<dbReference type="InterPro" id="IPR013083">
    <property type="entry name" value="Znf_RING/FYVE/PHD"/>
</dbReference>
<evidence type="ECO:0000256" key="1">
    <source>
        <dbReference type="ARBA" id="ARBA00022723"/>
    </source>
</evidence>
<feature type="domain" description="RING-CH-type" evidence="6">
    <location>
        <begin position="51"/>
        <end position="111"/>
    </location>
</feature>
<evidence type="ECO:0000256" key="2">
    <source>
        <dbReference type="ARBA" id="ARBA00022771"/>
    </source>
</evidence>
<dbReference type="PANTHER" id="PTHR23012:SF215">
    <property type="entry name" value="RING_FYVE_PHD ZINC FINGER SUPERFAMILY PROTEIN"/>
    <property type="match status" value="1"/>
</dbReference>
<evidence type="ECO:0000259" key="6">
    <source>
        <dbReference type="PROSITE" id="PS51292"/>
    </source>
</evidence>
<sequence length="332" mass="36013">METASKMVEKAAAFASGKSSTEAKEKVEALNKDIEAGQGSSNVNSEEGQESGIGIQNECRICQEEDYLHKLEAPCRCNGTLKFAHRDCVQKWINERLSMTCEICNQKMNFSVSLVPLNTQPYEAGYTMVIPPPQPSPQTENVTIPIRQVQFPEAIKHAAGLQAAQRTAQTEAAAEFLRRQHAMQAHGGIAFNANALCRIAAVICLTFLVMKDMYYFYESGQDSHLLTIFWVLLGLLIPSYLIAWCASAYCCAPNQSEGDLAVVEVAVPEVPVAAALQALGSSLLGLPVVVARAHSLVPVKPRGYTQALLAAFLTEEHAGLVVLRLAAPPRAL</sequence>
<dbReference type="GO" id="GO:0004842">
    <property type="term" value="F:ubiquitin-protein transferase activity"/>
    <property type="evidence" value="ECO:0007669"/>
    <property type="project" value="TreeGrafter"/>
</dbReference>
<evidence type="ECO:0000313" key="7">
    <source>
        <dbReference type="EMBL" id="RXH89549.1"/>
    </source>
</evidence>
<dbReference type="Proteomes" id="UP000290289">
    <property type="component" value="Chromosome 9"/>
</dbReference>
<keyword evidence="1" id="KW-0479">Metal-binding</keyword>
<reference evidence="7 8" key="1">
    <citation type="submission" date="2018-10" db="EMBL/GenBank/DDBJ databases">
        <title>A high-quality apple genome assembly.</title>
        <authorList>
            <person name="Hu J."/>
        </authorList>
    </citation>
    <scope>NUCLEOTIDE SEQUENCE [LARGE SCALE GENOMIC DNA]</scope>
    <source>
        <strain evidence="8">cv. HFTH1</strain>
        <tissue evidence="7">Young leaf</tissue>
    </source>
</reference>
<proteinExistence type="predicted"/>
<comment type="caution">
    <text evidence="7">The sequence shown here is derived from an EMBL/GenBank/DDBJ whole genome shotgun (WGS) entry which is preliminary data.</text>
</comment>
<dbReference type="CDD" id="cd16495">
    <property type="entry name" value="RING_CH-C4HC3_MARCH"/>
    <property type="match status" value="1"/>
</dbReference>
<keyword evidence="2" id="KW-0863">Zinc-finger</keyword>
<evidence type="ECO:0000256" key="4">
    <source>
        <dbReference type="SAM" id="MobiDB-lite"/>
    </source>
</evidence>
<keyword evidence="3" id="KW-0862">Zinc</keyword>
<gene>
    <name evidence="7" type="ORF">DVH24_031906</name>
</gene>
<dbReference type="SMART" id="SM00744">
    <property type="entry name" value="RINGv"/>
    <property type="match status" value="1"/>
</dbReference>
<keyword evidence="5" id="KW-0472">Membrane</keyword>
<keyword evidence="5" id="KW-1133">Transmembrane helix</keyword>
<feature type="region of interest" description="Disordered" evidence="4">
    <location>
        <begin position="1"/>
        <end position="50"/>
    </location>
</feature>
<dbReference type="PROSITE" id="PS51292">
    <property type="entry name" value="ZF_RING_CH"/>
    <property type="match status" value="1"/>
</dbReference>
<dbReference type="PANTHER" id="PTHR23012">
    <property type="entry name" value="RING/FYVE/PHD ZINC FINGER DOMAIN-CONTAINING"/>
    <property type="match status" value="1"/>
</dbReference>
<dbReference type="AlphaFoldDB" id="A0A498J1H3"/>
<dbReference type="GO" id="GO:0016567">
    <property type="term" value="P:protein ubiquitination"/>
    <property type="evidence" value="ECO:0007669"/>
    <property type="project" value="TreeGrafter"/>
</dbReference>
<dbReference type="GO" id="GO:0016020">
    <property type="term" value="C:membrane"/>
    <property type="evidence" value="ECO:0007669"/>
    <property type="project" value="TreeGrafter"/>
</dbReference>
<name>A0A498J1H3_MALDO</name>
<evidence type="ECO:0000256" key="3">
    <source>
        <dbReference type="ARBA" id="ARBA00022833"/>
    </source>
</evidence>
<dbReference type="EMBL" id="RDQH01000335">
    <property type="protein sequence ID" value="RXH89549.1"/>
    <property type="molecule type" value="Genomic_DNA"/>
</dbReference>
<dbReference type="Gene3D" id="3.30.40.10">
    <property type="entry name" value="Zinc/RING finger domain, C3HC4 (zinc finger)"/>
    <property type="match status" value="1"/>
</dbReference>
<dbReference type="Pfam" id="PF12906">
    <property type="entry name" value="RINGv"/>
    <property type="match status" value="1"/>
</dbReference>
<dbReference type="STRING" id="3750.A0A498J1H3"/>
<dbReference type="InterPro" id="IPR011016">
    <property type="entry name" value="Znf_RING-CH"/>
</dbReference>
<dbReference type="Pfam" id="PF12428">
    <property type="entry name" value="DUF3675"/>
    <property type="match status" value="1"/>
</dbReference>
<feature type="transmembrane region" description="Helical" evidence="5">
    <location>
        <begin position="188"/>
        <end position="208"/>
    </location>
</feature>
<dbReference type="InterPro" id="IPR033275">
    <property type="entry name" value="MARCH-like"/>
</dbReference>
<dbReference type="GO" id="GO:0008270">
    <property type="term" value="F:zinc ion binding"/>
    <property type="evidence" value="ECO:0007669"/>
    <property type="project" value="UniProtKB-KW"/>
</dbReference>
<keyword evidence="8" id="KW-1185">Reference proteome</keyword>
<evidence type="ECO:0000256" key="5">
    <source>
        <dbReference type="SAM" id="Phobius"/>
    </source>
</evidence>
<accession>A0A498J1H3</accession>
<dbReference type="InterPro" id="IPR022143">
    <property type="entry name" value="DUF3675"/>
</dbReference>
<keyword evidence="5" id="KW-0812">Transmembrane</keyword>
<feature type="transmembrane region" description="Helical" evidence="5">
    <location>
        <begin position="228"/>
        <end position="251"/>
    </location>
</feature>